<proteinExistence type="predicted"/>
<accession>A0A803M248</accession>
<dbReference type="Proteomes" id="UP000596660">
    <property type="component" value="Unplaced"/>
</dbReference>
<dbReference type="Gene3D" id="3.30.430.20">
    <property type="entry name" value="Gnk2 domain, C-X8-C-X2-C motif"/>
    <property type="match status" value="2"/>
</dbReference>
<keyword evidence="1" id="KW-0732">Signal</keyword>
<dbReference type="InterPro" id="IPR002902">
    <property type="entry name" value="GNK2"/>
</dbReference>
<dbReference type="PANTHER" id="PTHR32099:SF42">
    <property type="entry name" value="CYSTEINE-RICH RECEPTOR-LIKE PROTEIN KINASE 9-RELATED"/>
    <property type="match status" value="1"/>
</dbReference>
<feature type="domain" description="Gnk2-homologous" evidence="3">
    <location>
        <begin position="117"/>
        <end position="221"/>
    </location>
</feature>
<feature type="domain" description="Gnk2-homologous" evidence="3">
    <location>
        <begin position="2"/>
        <end position="111"/>
    </location>
</feature>
<evidence type="ECO:0000259" key="3">
    <source>
        <dbReference type="PROSITE" id="PS51473"/>
    </source>
</evidence>
<protein>
    <recommendedName>
        <fullName evidence="3">Gnk2-homologous domain-containing protein</fullName>
    </recommendedName>
</protein>
<dbReference type="Pfam" id="PF01657">
    <property type="entry name" value="Stress-antifung"/>
    <property type="match status" value="2"/>
</dbReference>
<keyword evidence="2" id="KW-0677">Repeat</keyword>
<organism evidence="4 5">
    <name type="scientific">Chenopodium quinoa</name>
    <name type="common">Quinoa</name>
    <dbReference type="NCBI Taxonomy" id="63459"/>
    <lineage>
        <taxon>Eukaryota</taxon>
        <taxon>Viridiplantae</taxon>
        <taxon>Streptophyta</taxon>
        <taxon>Embryophyta</taxon>
        <taxon>Tracheophyta</taxon>
        <taxon>Spermatophyta</taxon>
        <taxon>Magnoliopsida</taxon>
        <taxon>eudicotyledons</taxon>
        <taxon>Gunneridae</taxon>
        <taxon>Pentapetalae</taxon>
        <taxon>Caryophyllales</taxon>
        <taxon>Chenopodiaceae</taxon>
        <taxon>Chenopodioideae</taxon>
        <taxon>Atripliceae</taxon>
        <taxon>Chenopodium</taxon>
    </lineage>
</organism>
<dbReference type="CDD" id="cd23509">
    <property type="entry name" value="Gnk2-like"/>
    <property type="match status" value="2"/>
</dbReference>
<dbReference type="Gramene" id="AUR62022030-RA">
    <property type="protein sequence ID" value="AUR62022030-RA:cds"/>
    <property type="gene ID" value="AUR62022030"/>
</dbReference>
<evidence type="ECO:0000313" key="4">
    <source>
        <dbReference type="EnsemblPlants" id="AUR62022030-RA:cds"/>
    </source>
</evidence>
<evidence type="ECO:0000256" key="2">
    <source>
        <dbReference type="ARBA" id="ARBA00022737"/>
    </source>
</evidence>
<dbReference type="InterPro" id="IPR038408">
    <property type="entry name" value="GNK2_sf"/>
</dbReference>
<dbReference type="OMA" id="CIVHISQ"/>
<dbReference type="PROSITE" id="PS51473">
    <property type="entry name" value="GNK2"/>
    <property type="match status" value="2"/>
</dbReference>
<evidence type="ECO:0000313" key="5">
    <source>
        <dbReference type="Proteomes" id="UP000596660"/>
    </source>
</evidence>
<reference evidence="4" key="2">
    <citation type="submission" date="2021-03" db="UniProtKB">
        <authorList>
            <consortium name="EnsemblPlants"/>
        </authorList>
    </citation>
    <scope>IDENTIFICATION</scope>
</reference>
<evidence type="ECO:0000256" key="1">
    <source>
        <dbReference type="ARBA" id="ARBA00022729"/>
    </source>
</evidence>
<dbReference type="AlphaFoldDB" id="A0A803M248"/>
<dbReference type="SMR" id="A0A803M248"/>
<dbReference type="EnsemblPlants" id="AUR62022030-RA">
    <property type="protein sequence ID" value="AUR62022030-RA:cds"/>
    <property type="gene ID" value="AUR62022030"/>
</dbReference>
<name>A0A803M248_CHEQI</name>
<reference evidence="4" key="1">
    <citation type="journal article" date="2017" name="Nature">
        <title>The genome of Chenopodium quinoa.</title>
        <authorList>
            <person name="Jarvis D.E."/>
            <person name="Ho Y.S."/>
            <person name="Lightfoot D.J."/>
            <person name="Schmoeckel S.M."/>
            <person name="Li B."/>
            <person name="Borm T.J.A."/>
            <person name="Ohyanagi H."/>
            <person name="Mineta K."/>
            <person name="Michell C.T."/>
            <person name="Saber N."/>
            <person name="Kharbatia N.M."/>
            <person name="Rupper R.R."/>
            <person name="Sharp A.R."/>
            <person name="Dally N."/>
            <person name="Boughton B.A."/>
            <person name="Woo Y.H."/>
            <person name="Gao G."/>
            <person name="Schijlen E.G.W.M."/>
            <person name="Guo X."/>
            <person name="Momin A.A."/>
            <person name="Negrao S."/>
            <person name="Al-Babili S."/>
            <person name="Gehring C."/>
            <person name="Roessner U."/>
            <person name="Jung C."/>
            <person name="Murphy K."/>
            <person name="Arold S.T."/>
            <person name="Gojobori T."/>
            <person name="van der Linden C.G."/>
            <person name="van Loo E.N."/>
            <person name="Jellen E.N."/>
            <person name="Maughan P.J."/>
            <person name="Tester M."/>
        </authorList>
    </citation>
    <scope>NUCLEOTIDE SEQUENCE [LARGE SCALE GENOMIC DNA]</scope>
    <source>
        <strain evidence="4">cv. PI 614886</strain>
    </source>
</reference>
<keyword evidence="5" id="KW-1185">Reference proteome</keyword>
<dbReference type="PANTHER" id="PTHR32099">
    <property type="entry name" value="CYSTEINE-RICH REPEAT SECRETORY PROTEIN"/>
    <property type="match status" value="1"/>
</dbReference>
<sequence length="252" mass="28317">MPHYLDNNCPNSTFATNSKYKSNLNTLFKSLSTKATTNPFPPGGFYSTSTGNGTSDAVYGLFLCRGDQNITGCGDCVKTATTTDLQRYCPNSRVAIIWYDECMVRYSNESLYAKMAEDPSSSFMNAKRYEGNQTQFFEIMWNTMNRLAGETANNRTAKKFTTKMVNITRSVTLYTMEQCTPDLTPNDCSRCLMKAIGLLETMRGARILMPSCYVRYETYTFYIGAVNYSLPLPTTSNITIHGDRGKLHILIP</sequence>
<dbReference type="FunFam" id="3.30.430.20:FF:000003">
    <property type="entry name" value="Cysteine-rich RLK (RECEPTOR-like protein kinase) 10"/>
    <property type="match status" value="1"/>
</dbReference>